<evidence type="ECO:0008006" key="4">
    <source>
        <dbReference type="Google" id="ProtNLM"/>
    </source>
</evidence>
<dbReference type="PROSITE" id="PS51257">
    <property type="entry name" value="PROKAR_LIPOPROTEIN"/>
    <property type="match status" value="1"/>
</dbReference>
<dbReference type="Proteomes" id="UP000076715">
    <property type="component" value="Unassembled WGS sequence"/>
</dbReference>
<dbReference type="STRING" id="1642818.AWE51_16135"/>
<dbReference type="Pfam" id="PF14298">
    <property type="entry name" value="DUF4374"/>
    <property type="match status" value="1"/>
</dbReference>
<keyword evidence="3" id="KW-1185">Reference proteome</keyword>
<reference evidence="2 3" key="1">
    <citation type="submission" date="2016-01" db="EMBL/GenBank/DDBJ databases">
        <title>The draft genome sequence of Aquimarina sp. RZW4-3-2.</title>
        <authorList>
            <person name="Wang Y."/>
        </authorList>
    </citation>
    <scope>NUCLEOTIDE SEQUENCE [LARGE SCALE GENOMIC DNA]</scope>
    <source>
        <strain evidence="2 3">RZW4-3-2</strain>
    </source>
</reference>
<comment type="caution">
    <text evidence="2">The sequence shown here is derived from an EMBL/GenBank/DDBJ whole genome shotgun (WGS) entry which is preliminary data.</text>
</comment>
<name>A0A163D059_9FLAO</name>
<proteinExistence type="predicted"/>
<feature type="chain" id="PRO_5007842161" description="DUF4374 domain-containing protein" evidence="1">
    <location>
        <begin position="25"/>
        <end position="429"/>
    </location>
</feature>
<dbReference type="RefSeq" id="WP_066308141.1">
    <property type="nucleotide sequence ID" value="NZ_LQRT01000001.1"/>
</dbReference>
<dbReference type="EMBL" id="LQRT01000001">
    <property type="protein sequence ID" value="KZS42895.1"/>
    <property type="molecule type" value="Genomic_DNA"/>
</dbReference>
<accession>A0A163D059</accession>
<evidence type="ECO:0000313" key="3">
    <source>
        <dbReference type="Proteomes" id="UP000076715"/>
    </source>
</evidence>
<gene>
    <name evidence="2" type="ORF">AWE51_16135</name>
</gene>
<sequence length="429" mass="46317">MKQLKITTLSIAILGLLGLTACSSDDDVPTGGGVTEPAVTGQSSKGFVMALRTTGDNETDYIVSKEDIMSGEISAVGTGIELTSWRFFYPVGKTLFSTGYSEDNQGTAYADNGEGFIEKRGGFIFENALEMFGASDDGNTLLAMEIARDLPTRRLHVIDAQTGLVKQISNIQIFVEPNADPRNTKISWPTALQIRGDKLFIPFQKIKNEFNDEGAAVDLGTTDPDEAFVAVYSYPNIGTTPEKIITDSRTSNIGVNGTTTGLIEADNGDLYSFSCGAVMAGFSEASTKPSGILRIKNNETEFDTDYFFNVEEVTSGGKLFSLDYAGGNKAIARILTNDTGNKWEAFGRTVFNQKLVIIDLVEKTVTDVANIPLHAKRYSSPILVENGKAYVSIETATDAYVYQVDIASATGTKGAKIIGKTIKGFFRLQ</sequence>
<evidence type="ECO:0000256" key="1">
    <source>
        <dbReference type="SAM" id="SignalP"/>
    </source>
</evidence>
<dbReference type="OrthoDB" id="738440at2"/>
<evidence type="ECO:0000313" key="2">
    <source>
        <dbReference type="EMBL" id="KZS42895.1"/>
    </source>
</evidence>
<dbReference type="InterPro" id="IPR025401">
    <property type="entry name" value="DUF4374"/>
</dbReference>
<keyword evidence="1" id="KW-0732">Signal</keyword>
<dbReference type="AlphaFoldDB" id="A0A163D059"/>
<organism evidence="2 3">
    <name type="scientific">Aquimarina aggregata</name>
    <dbReference type="NCBI Taxonomy" id="1642818"/>
    <lineage>
        <taxon>Bacteria</taxon>
        <taxon>Pseudomonadati</taxon>
        <taxon>Bacteroidota</taxon>
        <taxon>Flavobacteriia</taxon>
        <taxon>Flavobacteriales</taxon>
        <taxon>Flavobacteriaceae</taxon>
        <taxon>Aquimarina</taxon>
    </lineage>
</organism>
<feature type="signal peptide" evidence="1">
    <location>
        <begin position="1"/>
        <end position="24"/>
    </location>
</feature>
<protein>
    <recommendedName>
        <fullName evidence="4">DUF4374 domain-containing protein</fullName>
    </recommendedName>
</protein>